<dbReference type="Proteomes" id="UP001283361">
    <property type="component" value="Unassembled WGS sequence"/>
</dbReference>
<accession>A0AAE1D399</accession>
<sequence>MLLSLTTNSFDGSRSMLEMSKAMWSIASNLLHICKPEIGAMSLLLYPAMVNQGLSLNSLPFSSSVRPT</sequence>
<protein>
    <submittedName>
        <fullName evidence="1">Uncharacterized protein</fullName>
    </submittedName>
</protein>
<keyword evidence="2" id="KW-1185">Reference proteome</keyword>
<dbReference type="AlphaFoldDB" id="A0AAE1D399"/>
<comment type="caution">
    <text evidence="1">The sequence shown here is derived from an EMBL/GenBank/DDBJ whole genome shotgun (WGS) entry which is preliminary data.</text>
</comment>
<organism evidence="1 2">
    <name type="scientific">Elysia crispata</name>
    <name type="common">lettuce slug</name>
    <dbReference type="NCBI Taxonomy" id="231223"/>
    <lineage>
        <taxon>Eukaryota</taxon>
        <taxon>Metazoa</taxon>
        <taxon>Spiralia</taxon>
        <taxon>Lophotrochozoa</taxon>
        <taxon>Mollusca</taxon>
        <taxon>Gastropoda</taxon>
        <taxon>Heterobranchia</taxon>
        <taxon>Euthyneura</taxon>
        <taxon>Panpulmonata</taxon>
        <taxon>Sacoglossa</taxon>
        <taxon>Placobranchoidea</taxon>
        <taxon>Plakobranchidae</taxon>
        <taxon>Elysia</taxon>
    </lineage>
</organism>
<evidence type="ECO:0000313" key="2">
    <source>
        <dbReference type="Proteomes" id="UP001283361"/>
    </source>
</evidence>
<dbReference type="EMBL" id="JAWDGP010005602">
    <property type="protein sequence ID" value="KAK3755376.1"/>
    <property type="molecule type" value="Genomic_DNA"/>
</dbReference>
<reference evidence="1" key="1">
    <citation type="journal article" date="2023" name="G3 (Bethesda)">
        <title>A reference genome for the long-term kleptoplast-retaining sea slug Elysia crispata morphotype clarki.</title>
        <authorList>
            <person name="Eastman K.E."/>
            <person name="Pendleton A.L."/>
            <person name="Shaikh M.A."/>
            <person name="Suttiyut T."/>
            <person name="Ogas R."/>
            <person name="Tomko P."/>
            <person name="Gavelis G."/>
            <person name="Widhalm J.R."/>
            <person name="Wisecaver J.H."/>
        </authorList>
    </citation>
    <scope>NUCLEOTIDE SEQUENCE</scope>
    <source>
        <strain evidence="1">ECLA1</strain>
    </source>
</reference>
<gene>
    <name evidence="1" type="ORF">RRG08_026106</name>
</gene>
<name>A0AAE1D399_9GAST</name>
<evidence type="ECO:0000313" key="1">
    <source>
        <dbReference type="EMBL" id="KAK3755376.1"/>
    </source>
</evidence>
<proteinExistence type="predicted"/>